<dbReference type="Pfam" id="PF00482">
    <property type="entry name" value="T2SSF"/>
    <property type="match status" value="1"/>
</dbReference>
<evidence type="ECO:0000256" key="1">
    <source>
        <dbReference type="ARBA" id="ARBA00004651"/>
    </source>
</evidence>
<evidence type="ECO:0000256" key="4">
    <source>
        <dbReference type="ARBA" id="ARBA00022989"/>
    </source>
</evidence>
<evidence type="ECO:0000256" key="5">
    <source>
        <dbReference type="ARBA" id="ARBA00023136"/>
    </source>
</evidence>
<dbReference type="PANTHER" id="PTHR35007:SF3">
    <property type="entry name" value="POSSIBLE CONSERVED ALANINE RICH MEMBRANE PROTEIN"/>
    <property type="match status" value="1"/>
</dbReference>
<keyword evidence="3 7" id="KW-0812">Transmembrane</keyword>
<reference evidence="10" key="1">
    <citation type="journal article" date="2019" name="Int. J. Syst. Evol. Microbiol.">
        <title>The Global Catalogue of Microorganisms (GCM) 10K type strain sequencing project: providing services to taxonomists for standard genome sequencing and annotation.</title>
        <authorList>
            <consortium name="The Broad Institute Genomics Platform"/>
            <consortium name="The Broad Institute Genome Sequencing Center for Infectious Disease"/>
            <person name="Wu L."/>
            <person name="Ma J."/>
        </authorList>
    </citation>
    <scope>NUCLEOTIDE SEQUENCE [LARGE SCALE GENOMIC DNA]</scope>
    <source>
        <strain evidence="10">JCM 4816</strain>
    </source>
</reference>
<dbReference type="PANTHER" id="PTHR35007">
    <property type="entry name" value="INTEGRAL MEMBRANE PROTEIN-RELATED"/>
    <property type="match status" value="1"/>
</dbReference>
<evidence type="ECO:0000313" key="9">
    <source>
        <dbReference type="EMBL" id="MFC5910140.1"/>
    </source>
</evidence>
<organism evidence="9 10">
    <name type="scientific">Streptacidiphilus monticola</name>
    <dbReference type="NCBI Taxonomy" id="2161674"/>
    <lineage>
        <taxon>Bacteria</taxon>
        <taxon>Bacillati</taxon>
        <taxon>Actinomycetota</taxon>
        <taxon>Actinomycetes</taxon>
        <taxon>Kitasatosporales</taxon>
        <taxon>Streptomycetaceae</taxon>
        <taxon>Streptacidiphilus</taxon>
    </lineage>
</organism>
<feature type="compositionally biased region" description="Acidic residues" evidence="6">
    <location>
        <begin position="291"/>
        <end position="300"/>
    </location>
</feature>
<comment type="caution">
    <text evidence="9">The sequence shown here is derived from an EMBL/GenBank/DDBJ whole genome shotgun (WGS) entry which is preliminary data.</text>
</comment>
<keyword evidence="2" id="KW-1003">Cell membrane</keyword>
<feature type="compositionally biased region" description="Basic and acidic residues" evidence="6">
    <location>
        <begin position="277"/>
        <end position="290"/>
    </location>
</feature>
<dbReference type="EMBL" id="JBHSQJ010000102">
    <property type="protein sequence ID" value="MFC5910140.1"/>
    <property type="molecule type" value="Genomic_DNA"/>
</dbReference>
<evidence type="ECO:0000256" key="3">
    <source>
        <dbReference type="ARBA" id="ARBA00022692"/>
    </source>
</evidence>
<comment type="subcellular location">
    <subcellularLocation>
        <location evidence="1">Cell membrane</location>
        <topology evidence="1">Multi-pass membrane protein</topology>
    </subcellularLocation>
</comment>
<gene>
    <name evidence="9" type="ORF">ACFP3V_23335</name>
</gene>
<feature type="transmembrane region" description="Helical" evidence="7">
    <location>
        <begin position="248"/>
        <end position="265"/>
    </location>
</feature>
<proteinExistence type="predicted"/>
<protein>
    <submittedName>
        <fullName evidence="9">Type II secretion system F family protein</fullName>
    </submittedName>
</protein>
<evidence type="ECO:0000259" key="8">
    <source>
        <dbReference type="Pfam" id="PF00482"/>
    </source>
</evidence>
<evidence type="ECO:0000313" key="10">
    <source>
        <dbReference type="Proteomes" id="UP001596174"/>
    </source>
</evidence>
<keyword evidence="10" id="KW-1185">Reference proteome</keyword>
<dbReference type="InterPro" id="IPR042094">
    <property type="entry name" value="T2SS_GspF_sf"/>
</dbReference>
<feature type="transmembrane region" description="Helical" evidence="7">
    <location>
        <begin position="60"/>
        <end position="86"/>
    </location>
</feature>
<dbReference type="Gene3D" id="1.20.81.30">
    <property type="entry name" value="Type II secretion system (T2SS), domain F"/>
    <property type="match status" value="1"/>
</dbReference>
<feature type="region of interest" description="Disordered" evidence="6">
    <location>
        <begin position="276"/>
        <end position="300"/>
    </location>
</feature>
<evidence type="ECO:0000256" key="6">
    <source>
        <dbReference type="SAM" id="MobiDB-lite"/>
    </source>
</evidence>
<feature type="domain" description="Type II secretion system protein GspF" evidence="8">
    <location>
        <begin position="105"/>
        <end position="231"/>
    </location>
</feature>
<dbReference type="Proteomes" id="UP001596174">
    <property type="component" value="Unassembled WGS sequence"/>
</dbReference>
<sequence>MTAALLLSVLSGVALTGGLAAFVVFLRGSEAPEVPEGPSRAARWAAAHRVELAVSAAGAALVWLLTGVPLGALLVPALVFGVPWLVAATRPDTRRIDKLEALSEWTQRLADVLLLGVGLEQAITGSLRTAPAHLEREITDLVGRLQARWTPADALRAFGDELHDATADKLIAALLLRAADRGPGLARALTDLAESVREEVRQRRTIEADRAKHRATVRWMVLIILGVVVAGLLNPGYTAPYRTPSGELVLAVAAGAFVGIVWWMRKLASHQPVPRFLEPDRRSRTGKAEAEETDAGEAQE</sequence>
<dbReference type="RefSeq" id="WP_380586777.1">
    <property type="nucleotide sequence ID" value="NZ_JBHSQJ010000102.1"/>
</dbReference>
<feature type="transmembrane region" description="Helical" evidence="7">
    <location>
        <begin position="219"/>
        <end position="236"/>
    </location>
</feature>
<accession>A0ABW1G5V7</accession>
<keyword evidence="4 7" id="KW-1133">Transmembrane helix</keyword>
<name>A0ABW1G5V7_9ACTN</name>
<dbReference type="InterPro" id="IPR018076">
    <property type="entry name" value="T2SS_GspF_dom"/>
</dbReference>
<keyword evidence="5 7" id="KW-0472">Membrane</keyword>
<evidence type="ECO:0000256" key="2">
    <source>
        <dbReference type="ARBA" id="ARBA00022475"/>
    </source>
</evidence>
<evidence type="ECO:0000256" key="7">
    <source>
        <dbReference type="SAM" id="Phobius"/>
    </source>
</evidence>